<dbReference type="PANTHER" id="PTHR34104:SF3">
    <property type="entry name" value="TRANSMEMBRANE PROTEIN 254"/>
    <property type="match status" value="1"/>
</dbReference>
<sequence length="144" mass="16535">MRDESIGREVARSRMAVVSASGDGSQRADTYFHLTRPFWMLLILFGMSYYGWAVFSPSTIPYKRIGPLGTFTKFLLENHETAFQIGYLIAWLIHIGEALYAYKLCKSKDITDSSTLTKWVLQTLLFGIASLYYLLIYKPQKKTK</sequence>
<evidence type="ECO:0000256" key="6">
    <source>
        <dbReference type="SAM" id="Phobius"/>
    </source>
</evidence>
<keyword evidence="3 6" id="KW-1133">Transmembrane helix</keyword>
<keyword evidence="4 6" id="KW-0472">Membrane</keyword>
<reference evidence="7" key="2">
    <citation type="submission" date="2025-09" db="UniProtKB">
        <authorList>
            <consortium name="Ensembl"/>
        </authorList>
    </citation>
    <scope>IDENTIFICATION</scope>
</reference>
<dbReference type="GO" id="GO:0016020">
    <property type="term" value="C:membrane"/>
    <property type="evidence" value="ECO:0007669"/>
    <property type="project" value="UniProtKB-SubCell"/>
</dbReference>
<accession>A0A8D0BC48</accession>
<dbReference type="AlphaFoldDB" id="A0A8D0BC48"/>
<dbReference type="Proteomes" id="UP000694421">
    <property type="component" value="Unplaced"/>
</dbReference>
<comment type="subcellular location">
    <subcellularLocation>
        <location evidence="1">Membrane</location>
        <topology evidence="1">Multi-pass membrane protein</topology>
    </subcellularLocation>
</comment>
<dbReference type="GeneTree" id="ENSGT00390000016042"/>
<keyword evidence="2 6" id="KW-0812">Transmembrane</keyword>
<dbReference type="PANTHER" id="PTHR34104">
    <property type="entry name" value="TRANSMEMBRANE PROTEIN 254"/>
    <property type="match status" value="1"/>
</dbReference>
<evidence type="ECO:0000256" key="1">
    <source>
        <dbReference type="ARBA" id="ARBA00004141"/>
    </source>
</evidence>
<reference evidence="7" key="1">
    <citation type="submission" date="2025-08" db="UniProtKB">
        <authorList>
            <consortium name="Ensembl"/>
        </authorList>
    </citation>
    <scope>IDENTIFICATION</scope>
</reference>
<feature type="transmembrane region" description="Helical" evidence="6">
    <location>
        <begin position="119"/>
        <end position="137"/>
    </location>
</feature>
<evidence type="ECO:0000313" key="7">
    <source>
        <dbReference type="Ensembl" id="ENSSMRP00000008658.1"/>
    </source>
</evidence>
<name>A0A8D0BC48_SALMN</name>
<keyword evidence="8" id="KW-1185">Reference proteome</keyword>
<feature type="transmembrane region" description="Helical" evidence="6">
    <location>
        <begin position="81"/>
        <end position="99"/>
    </location>
</feature>
<evidence type="ECO:0000313" key="8">
    <source>
        <dbReference type="Proteomes" id="UP000694421"/>
    </source>
</evidence>
<evidence type="ECO:0000256" key="4">
    <source>
        <dbReference type="ARBA" id="ARBA00023136"/>
    </source>
</evidence>
<dbReference type="Pfam" id="PF14934">
    <property type="entry name" value="TMEM254"/>
    <property type="match status" value="1"/>
</dbReference>
<evidence type="ECO:0000256" key="2">
    <source>
        <dbReference type="ARBA" id="ARBA00022692"/>
    </source>
</evidence>
<dbReference type="Ensembl" id="ENSSMRT00000010108.1">
    <property type="protein sequence ID" value="ENSSMRP00000008658.1"/>
    <property type="gene ID" value="ENSSMRG00000006937.1"/>
</dbReference>
<evidence type="ECO:0000256" key="5">
    <source>
        <dbReference type="ARBA" id="ARBA00034834"/>
    </source>
</evidence>
<organism evidence="7 8">
    <name type="scientific">Salvator merianae</name>
    <name type="common">Argentine black and white tegu</name>
    <name type="synonym">Tupinambis merianae</name>
    <dbReference type="NCBI Taxonomy" id="96440"/>
    <lineage>
        <taxon>Eukaryota</taxon>
        <taxon>Metazoa</taxon>
        <taxon>Chordata</taxon>
        <taxon>Craniata</taxon>
        <taxon>Vertebrata</taxon>
        <taxon>Euteleostomi</taxon>
        <taxon>Lepidosauria</taxon>
        <taxon>Squamata</taxon>
        <taxon>Bifurcata</taxon>
        <taxon>Unidentata</taxon>
        <taxon>Episquamata</taxon>
        <taxon>Laterata</taxon>
        <taxon>Teiioidea</taxon>
        <taxon>Teiidae</taxon>
        <taxon>Salvator</taxon>
    </lineage>
</organism>
<protein>
    <recommendedName>
        <fullName evidence="5">Transmembrane protein 254</fullName>
    </recommendedName>
</protein>
<feature type="transmembrane region" description="Helical" evidence="6">
    <location>
        <begin position="38"/>
        <end position="60"/>
    </location>
</feature>
<evidence type="ECO:0000256" key="3">
    <source>
        <dbReference type="ARBA" id="ARBA00022989"/>
    </source>
</evidence>
<proteinExistence type="predicted"/>
<dbReference type="InterPro" id="IPR028110">
    <property type="entry name" value="TMEM254"/>
</dbReference>
<dbReference type="OMA" id="IMYKGWW"/>